<name>A0ABX2BZL6_9BURK</name>
<dbReference type="EMBL" id="WOEY01000057">
    <property type="protein sequence ID" value="NPT42376.1"/>
    <property type="molecule type" value="Genomic_DNA"/>
</dbReference>
<sequence>MMIDFASPVQQKLTTISDTEVLRLKKDDYGIAFFPGCGETVVSPLLVQRLWNLWAISEFWTPRHGLGVGALVNTDGAELQIMDWKPANDRQFESLFEENLANPVWVAEHAGRAREVMLSEVEFAAHLMSIKWEKALTIPAGHGAPLISAIYWAMPSLILMAYHKLQLPSAHLGNWIAESENSRWLSL</sequence>
<comment type="caution">
    <text evidence="2">The sequence shown here is derived from an EMBL/GenBank/DDBJ whole genome shotgun (WGS) entry which is preliminary data.</text>
</comment>
<accession>A0ABX2BZL6</accession>
<protein>
    <submittedName>
        <fullName evidence="2">Uncharacterized protein</fullName>
    </submittedName>
</protein>
<reference evidence="2 3" key="1">
    <citation type="submission" date="2019-11" db="EMBL/GenBank/DDBJ databases">
        <title>Metabolism of dissolved organic matter in forest soils.</title>
        <authorList>
            <person name="Cyle K.T."/>
            <person name="Wilhelm R.C."/>
            <person name="Martinez C.E."/>
        </authorList>
    </citation>
    <scope>NUCLEOTIDE SEQUENCE [LARGE SCALE GENOMIC DNA]</scope>
    <source>
        <strain evidence="2 3">1N</strain>
    </source>
</reference>
<organism evidence="2 3">
    <name type="scientific">Paraburkholderia solitsugae</name>
    <dbReference type="NCBI Taxonomy" id="2675748"/>
    <lineage>
        <taxon>Bacteria</taxon>
        <taxon>Pseudomonadati</taxon>
        <taxon>Pseudomonadota</taxon>
        <taxon>Betaproteobacteria</taxon>
        <taxon>Burkholderiales</taxon>
        <taxon>Burkholderiaceae</taxon>
        <taxon>Paraburkholderia</taxon>
    </lineage>
</organism>
<dbReference type="Proteomes" id="UP000652198">
    <property type="component" value="Unassembled WGS sequence"/>
</dbReference>
<evidence type="ECO:0000313" key="2">
    <source>
        <dbReference type="EMBL" id="NPT46267.1"/>
    </source>
</evidence>
<evidence type="ECO:0000313" key="3">
    <source>
        <dbReference type="Proteomes" id="UP000652198"/>
    </source>
</evidence>
<evidence type="ECO:0000313" key="1">
    <source>
        <dbReference type="EMBL" id="NPT42376.1"/>
    </source>
</evidence>
<dbReference type="EMBL" id="WOEY01000132">
    <property type="protein sequence ID" value="NPT46267.1"/>
    <property type="molecule type" value="Genomic_DNA"/>
</dbReference>
<proteinExistence type="predicted"/>
<keyword evidence="3" id="KW-1185">Reference proteome</keyword>
<gene>
    <name evidence="1" type="ORF">GNZ12_13880</name>
    <name evidence="2" type="ORF">GNZ12_34080</name>
</gene>